<evidence type="ECO:0000313" key="4">
    <source>
        <dbReference type="Proteomes" id="UP000242704"/>
    </source>
</evidence>
<dbReference type="AlphaFoldDB" id="A0AAE5SYX4"/>
<evidence type="ECO:0000313" key="3">
    <source>
        <dbReference type="Proteomes" id="UP000242144"/>
    </source>
</evidence>
<evidence type="ECO:0000313" key="2">
    <source>
        <dbReference type="EMBL" id="PTG26773.1"/>
    </source>
</evidence>
<dbReference type="RefSeq" id="WP_107360782.1">
    <property type="nucleotide sequence ID" value="NZ_JAHSUN010000004.1"/>
</dbReference>
<name>A0AAE5SYX4_STACR</name>
<dbReference type="Proteomes" id="UP000242704">
    <property type="component" value="Unassembled WGS sequence"/>
</dbReference>
<reference evidence="3 4" key="1">
    <citation type="journal article" date="2016" name="Front. Microbiol.">
        <title>Comprehensive Phylogenetic Analysis of Bovine Non-aureus Staphylococci Species Based on Whole-Genome Sequencing.</title>
        <authorList>
            <person name="Naushad S."/>
            <person name="Barkema H.W."/>
            <person name="Luby C."/>
            <person name="Condas L.A."/>
            <person name="Nobrega D.B."/>
            <person name="Carson D.A."/>
            <person name="De Buck J."/>
        </authorList>
    </citation>
    <scope>NUCLEOTIDE SEQUENCE [LARGE SCALE GENOMIC DNA]</scope>
    <source>
        <strain evidence="2 3">SNUC 105</strain>
        <strain evidence="1 4">SNUC 505</strain>
    </source>
</reference>
<gene>
    <name evidence="2" type="ORF">BU638_08155</name>
    <name evidence="1" type="ORF">BU653_09745</name>
</gene>
<organism evidence="1 4">
    <name type="scientific">Staphylococcus chromogenes</name>
    <name type="common">Staphylococcus hyicus subsp. chromogenes</name>
    <dbReference type="NCBI Taxonomy" id="46126"/>
    <lineage>
        <taxon>Bacteria</taxon>
        <taxon>Bacillati</taxon>
        <taxon>Bacillota</taxon>
        <taxon>Bacilli</taxon>
        <taxon>Bacillales</taxon>
        <taxon>Staphylococcaceae</taxon>
        <taxon>Staphylococcus</taxon>
    </lineage>
</organism>
<comment type="caution">
    <text evidence="1">The sequence shown here is derived from an EMBL/GenBank/DDBJ whole genome shotgun (WGS) entry which is preliminary data.</text>
</comment>
<reference evidence="1" key="2">
    <citation type="submission" date="2018-03" db="EMBL/GenBank/DDBJ databases">
        <authorList>
            <person name="Naushad S."/>
        </authorList>
    </citation>
    <scope>NUCLEOTIDE SEQUENCE</scope>
    <source>
        <strain evidence="2">SNUC 105</strain>
        <strain evidence="1">SNUC 505</strain>
    </source>
</reference>
<dbReference type="EMBL" id="PZCM01000009">
    <property type="protein sequence ID" value="PTG26773.1"/>
    <property type="molecule type" value="Genomic_DNA"/>
</dbReference>
<proteinExistence type="predicted"/>
<dbReference type="EMBL" id="PZBZ01000060">
    <property type="protein sequence ID" value="PTG12004.1"/>
    <property type="molecule type" value="Genomic_DNA"/>
</dbReference>
<protein>
    <submittedName>
        <fullName evidence="1">Uncharacterized protein</fullName>
    </submittedName>
</protein>
<dbReference type="Proteomes" id="UP000242144">
    <property type="component" value="Unassembled WGS sequence"/>
</dbReference>
<evidence type="ECO:0000313" key="1">
    <source>
        <dbReference type="EMBL" id="PTG12004.1"/>
    </source>
</evidence>
<sequence>MTNVDWQSLKSILQNSAHDTVFKSLVSYFYDINDNEILDQIYLDYMDNDAILTFINNDLNQLVQRYIDKMS</sequence>
<accession>A0AAE5SYX4</accession>